<dbReference type="InterPro" id="IPR052245">
    <property type="entry name" value="Plant_Stress_Dev_TF"/>
</dbReference>
<dbReference type="PROSITE" id="PS51294">
    <property type="entry name" value="HTH_MYB"/>
    <property type="match status" value="1"/>
</dbReference>
<keyword evidence="4" id="KW-0804">Transcription</keyword>
<dbReference type="GO" id="GO:0006355">
    <property type="term" value="P:regulation of DNA-templated transcription"/>
    <property type="evidence" value="ECO:0007669"/>
    <property type="project" value="UniProtKB-ARBA"/>
</dbReference>
<dbReference type="InterPro" id="IPR006447">
    <property type="entry name" value="Myb_dom_plants"/>
</dbReference>
<dbReference type="GO" id="GO:0003677">
    <property type="term" value="F:DNA binding"/>
    <property type="evidence" value="ECO:0007669"/>
    <property type="project" value="UniProtKB-KW"/>
</dbReference>
<proteinExistence type="predicted"/>
<evidence type="ECO:0000256" key="5">
    <source>
        <dbReference type="ARBA" id="ARBA00023242"/>
    </source>
</evidence>
<dbReference type="Gene3D" id="1.10.10.60">
    <property type="entry name" value="Homeodomain-like"/>
    <property type="match status" value="1"/>
</dbReference>
<feature type="domain" description="Myb-like" evidence="7">
    <location>
        <begin position="96"/>
        <end position="148"/>
    </location>
</feature>
<organism evidence="10 11">
    <name type="scientific">Castilleja foliolosa</name>
    <dbReference type="NCBI Taxonomy" id="1961234"/>
    <lineage>
        <taxon>Eukaryota</taxon>
        <taxon>Viridiplantae</taxon>
        <taxon>Streptophyta</taxon>
        <taxon>Embryophyta</taxon>
        <taxon>Tracheophyta</taxon>
        <taxon>Spermatophyta</taxon>
        <taxon>Magnoliopsida</taxon>
        <taxon>eudicotyledons</taxon>
        <taxon>Gunneridae</taxon>
        <taxon>Pentapetalae</taxon>
        <taxon>asterids</taxon>
        <taxon>lamiids</taxon>
        <taxon>Lamiales</taxon>
        <taxon>Orobanchaceae</taxon>
        <taxon>Pedicularideae</taxon>
        <taxon>Castillejinae</taxon>
        <taxon>Castilleja</taxon>
    </lineage>
</organism>
<evidence type="ECO:0000256" key="4">
    <source>
        <dbReference type="ARBA" id="ARBA00023163"/>
    </source>
</evidence>
<evidence type="ECO:0000259" key="7">
    <source>
        <dbReference type="PROSITE" id="PS50090"/>
    </source>
</evidence>
<evidence type="ECO:0000256" key="6">
    <source>
        <dbReference type="SAM" id="MobiDB-lite"/>
    </source>
</evidence>
<evidence type="ECO:0000256" key="3">
    <source>
        <dbReference type="ARBA" id="ARBA00023125"/>
    </source>
</evidence>
<comment type="caution">
    <text evidence="10">The sequence shown here is derived from an EMBL/GenBank/DDBJ whole genome shotgun (WGS) entry which is preliminary data.</text>
</comment>
<feature type="region of interest" description="Disordered" evidence="6">
    <location>
        <begin position="1"/>
        <end position="23"/>
    </location>
</feature>
<dbReference type="PROSITE" id="PS51293">
    <property type="entry name" value="SANT"/>
    <property type="match status" value="1"/>
</dbReference>
<comment type="subcellular location">
    <subcellularLocation>
        <location evidence="1">Nucleus</location>
    </subcellularLocation>
</comment>
<evidence type="ECO:0000256" key="1">
    <source>
        <dbReference type="ARBA" id="ARBA00004123"/>
    </source>
</evidence>
<reference evidence="11" key="1">
    <citation type="journal article" date="2024" name="IScience">
        <title>Strigolactones Initiate the Formation of Haustorium-like Structures in Castilleja.</title>
        <authorList>
            <person name="Buerger M."/>
            <person name="Peterson D."/>
            <person name="Chory J."/>
        </authorList>
    </citation>
    <scope>NUCLEOTIDE SEQUENCE [LARGE SCALE GENOMIC DNA]</scope>
</reference>
<gene>
    <name evidence="10" type="ORF">CASFOL_001116</name>
</gene>
<dbReference type="InterPro" id="IPR001005">
    <property type="entry name" value="SANT/Myb"/>
</dbReference>
<evidence type="ECO:0000256" key="2">
    <source>
        <dbReference type="ARBA" id="ARBA00023015"/>
    </source>
</evidence>
<dbReference type="SUPFAM" id="SSF46689">
    <property type="entry name" value="Homeodomain-like"/>
    <property type="match status" value="1"/>
</dbReference>
<dbReference type="NCBIfam" id="TIGR01557">
    <property type="entry name" value="myb_SHAQKYF"/>
    <property type="match status" value="1"/>
</dbReference>
<keyword evidence="3" id="KW-0238">DNA-binding</keyword>
<dbReference type="PANTHER" id="PTHR44191">
    <property type="entry name" value="TRANSCRIPTION FACTOR KUA1"/>
    <property type="match status" value="1"/>
</dbReference>
<feature type="compositionally biased region" description="Polar residues" evidence="6">
    <location>
        <begin position="1"/>
        <end position="10"/>
    </location>
</feature>
<feature type="domain" description="HTH myb-type" evidence="9">
    <location>
        <begin position="96"/>
        <end position="152"/>
    </location>
</feature>
<dbReference type="InterPro" id="IPR017884">
    <property type="entry name" value="SANT_dom"/>
</dbReference>
<dbReference type="PROSITE" id="PS50090">
    <property type="entry name" value="MYB_LIKE"/>
    <property type="match status" value="1"/>
</dbReference>
<keyword evidence="5" id="KW-0539">Nucleus</keyword>
<sequence length="309" mass="33312">MSLCSDSLSATVRGGESSSAGEEGGGEIMLFGVRMKVDPMRKTVSVNNLSEYESIGNNAGSNPGGKEVPVAAMEAGEAAGYASADEVILPRSNKSGERKRGVSWTVKEHQLFLLGLQKVGRGDWKGISKIFVKTRTPIQVASHAQKYYNRRSNPNKPRRRRPSLFDITTDSVNATQMKGVENHQDSFTAQPASPSTFVQLPVTSNTNGYPVMHFPVTVSPVPLSMQGGNPMENSAFAQSGERMNNSLAMFVHQVPVVPIMPTSSVMFGHNSNQQVPSLSLSLSSAVEPLALSGSTFQVIPSFKREMVSY</sequence>
<dbReference type="SMART" id="SM00717">
    <property type="entry name" value="SANT"/>
    <property type="match status" value="1"/>
</dbReference>
<feature type="domain" description="SANT" evidence="8">
    <location>
        <begin position="99"/>
        <end position="155"/>
    </location>
</feature>
<dbReference type="CDD" id="cd00167">
    <property type="entry name" value="SANT"/>
    <property type="match status" value="1"/>
</dbReference>
<name>A0ABD3EQH9_9LAMI</name>
<evidence type="ECO:0000313" key="11">
    <source>
        <dbReference type="Proteomes" id="UP001632038"/>
    </source>
</evidence>
<evidence type="ECO:0000259" key="9">
    <source>
        <dbReference type="PROSITE" id="PS51294"/>
    </source>
</evidence>
<dbReference type="Proteomes" id="UP001632038">
    <property type="component" value="Unassembled WGS sequence"/>
</dbReference>
<dbReference type="InterPro" id="IPR009057">
    <property type="entry name" value="Homeodomain-like_sf"/>
</dbReference>
<keyword evidence="11" id="KW-1185">Reference proteome</keyword>
<keyword evidence="2" id="KW-0805">Transcription regulation</keyword>
<accession>A0ABD3EQH9</accession>
<dbReference type="AlphaFoldDB" id="A0ABD3EQH9"/>
<dbReference type="GO" id="GO:0005634">
    <property type="term" value="C:nucleus"/>
    <property type="evidence" value="ECO:0007669"/>
    <property type="project" value="UniProtKB-SubCell"/>
</dbReference>
<dbReference type="PANTHER" id="PTHR44191:SF84">
    <property type="entry name" value="F25A4.19 PROTEIN"/>
    <property type="match status" value="1"/>
</dbReference>
<evidence type="ECO:0000259" key="8">
    <source>
        <dbReference type="PROSITE" id="PS51293"/>
    </source>
</evidence>
<evidence type="ECO:0000313" key="10">
    <source>
        <dbReference type="EMBL" id="KAL3655330.1"/>
    </source>
</evidence>
<dbReference type="InterPro" id="IPR017930">
    <property type="entry name" value="Myb_dom"/>
</dbReference>
<dbReference type="EMBL" id="JAVIJP010000002">
    <property type="protein sequence ID" value="KAL3655330.1"/>
    <property type="molecule type" value="Genomic_DNA"/>
</dbReference>
<protein>
    <submittedName>
        <fullName evidence="10">Uncharacterized protein</fullName>
    </submittedName>
</protein>
<dbReference type="Pfam" id="PF00249">
    <property type="entry name" value="Myb_DNA-binding"/>
    <property type="match status" value="1"/>
</dbReference>
<dbReference type="FunFam" id="1.10.10.60:FF:000009">
    <property type="entry name" value="transcription factor MYB1R1"/>
    <property type="match status" value="1"/>
</dbReference>